<dbReference type="PANTHER" id="PTHR24252:SF21">
    <property type="entry name" value="TRANSMEMBRANE SERINE PROTEASE 12"/>
    <property type="match status" value="1"/>
</dbReference>
<feature type="signal peptide" evidence="6">
    <location>
        <begin position="1"/>
        <end position="20"/>
    </location>
</feature>
<dbReference type="GO" id="GO:0004252">
    <property type="term" value="F:serine-type endopeptidase activity"/>
    <property type="evidence" value="ECO:0007669"/>
    <property type="project" value="InterPro"/>
</dbReference>
<evidence type="ECO:0000256" key="1">
    <source>
        <dbReference type="ARBA" id="ARBA00022670"/>
    </source>
</evidence>
<dbReference type="PROSITE" id="PS00135">
    <property type="entry name" value="TRYPSIN_SER"/>
    <property type="match status" value="1"/>
</dbReference>
<evidence type="ECO:0000256" key="4">
    <source>
        <dbReference type="ARBA" id="ARBA00023157"/>
    </source>
</evidence>
<dbReference type="PROSITE" id="PS50240">
    <property type="entry name" value="TRYPSIN_DOM"/>
    <property type="match status" value="1"/>
</dbReference>
<dbReference type="InterPro" id="IPR018114">
    <property type="entry name" value="TRYPSIN_HIS"/>
</dbReference>
<dbReference type="EMBL" id="CABDUW010001364">
    <property type="protein sequence ID" value="VTJ80923.1"/>
    <property type="molecule type" value="Genomic_DNA"/>
</dbReference>
<dbReference type="InterPro" id="IPR043504">
    <property type="entry name" value="Peptidase_S1_PA_chymotrypsin"/>
</dbReference>
<dbReference type="Pfam" id="PF00089">
    <property type="entry name" value="Trypsin"/>
    <property type="match status" value="2"/>
</dbReference>
<dbReference type="PANTHER" id="PTHR24252">
    <property type="entry name" value="ACROSIN-RELATED"/>
    <property type="match status" value="1"/>
</dbReference>
<keyword evidence="3 5" id="KW-0720">Serine protease</keyword>
<keyword evidence="2 5" id="KW-0378">Hydrolase</keyword>
<sequence length="377" mass="41433">MGQALLGAALLFVGGALLSSEHPSLPGRNGLGPSQGQAAGPGWARVARWQQLDEAQKEEPAAKGNCGTAPLRDMLQGSRIVGGSDAQDGAWPWIVSLQIRYGRFLAHICAGSLVKDRWVLTAAHCTRDARDPLQWRAVMGTNTVNMSQAYTKRIKVKAISIHPDFIMETYENDIALFYLKKPVMFNDYIQPICLPFDVFQNLDENTKCFISGWGRTKEEVGQNAFFVVVVYFYVVLSNESGASHVLGNGTNTLQEAEVHYISRTICNSEWSYRGVIPNTSFCAGDENGSFDTCRGDSGGPLMCYLPEHKQFFVMGITSYGHGCGRKHFPGVYSGPSFFQKWLTDHFSQGSTKCIFDVHILIGEILIALGSSILLATI</sequence>
<dbReference type="Proteomes" id="UP000335636">
    <property type="component" value="Unassembled WGS sequence"/>
</dbReference>
<keyword evidence="1 5" id="KW-0645">Protease</keyword>
<dbReference type="FunFam" id="2.40.10.10:FF:000003">
    <property type="entry name" value="Transmembrane serine protease 3"/>
    <property type="match status" value="1"/>
</dbReference>
<organism evidence="9 10">
    <name type="scientific">Marmota monax</name>
    <name type="common">Woodchuck</name>
    <dbReference type="NCBI Taxonomy" id="9995"/>
    <lineage>
        <taxon>Eukaryota</taxon>
        <taxon>Metazoa</taxon>
        <taxon>Chordata</taxon>
        <taxon>Craniata</taxon>
        <taxon>Vertebrata</taxon>
        <taxon>Euteleostomi</taxon>
        <taxon>Mammalia</taxon>
        <taxon>Eutheria</taxon>
        <taxon>Euarchontoglires</taxon>
        <taxon>Glires</taxon>
        <taxon>Rodentia</taxon>
        <taxon>Sciuromorpha</taxon>
        <taxon>Sciuridae</taxon>
        <taxon>Xerinae</taxon>
        <taxon>Marmotini</taxon>
        <taxon>Marmota</taxon>
    </lineage>
</organism>
<reference evidence="9 10" key="1">
    <citation type="submission" date="2019-04" db="EMBL/GenBank/DDBJ databases">
        <authorList>
            <person name="Alioto T."/>
            <person name="Alioto T."/>
        </authorList>
    </citation>
    <scope>NUCLEOTIDE SEQUENCE [LARGE SCALE GENOMIC DNA]</scope>
</reference>
<feature type="domain" description="Peptidase S1" evidence="7">
    <location>
        <begin position="80"/>
        <end position="347"/>
    </location>
</feature>
<reference evidence="8" key="2">
    <citation type="submission" date="2020-08" db="EMBL/GenBank/DDBJ databases">
        <authorList>
            <person name="Shumante A."/>
            <person name="Zimin A.V."/>
            <person name="Puiu D."/>
            <person name="Salzberg S.L."/>
        </authorList>
    </citation>
    <scope>NUCLEOTIDE SEQUENCE</scope>
    <source>
        <strain evidence="8">WC2-LM</strain>
        <tissue evidence="8">Liver</tissue>
    </source>
</reference>
<feature type="chain" id="PRO_5033849340" evidence="6">
    <location>
        <begin position="21"/>
        <end position="377"/>
    </location>
</feature>
<proteinExistence type="predicted"/>
<evidence type="ECO:0000313" key="9">
    <source>
        <dbReference type="EMBL" id="VTJ80923.1"/>
    </source>
</evidence>
<keyword evidence="6" id="KW-0732">Signal</keyword>
<dbReference type="PROSITE" id="PS00134">
    <property type="entry name" value="TRYPSIN_HIS"/>
    <property type="match status" value="1"/>
</dbReference>
<dbReference type="GO" id="GO:0006508">
    <property type="term" value="P:proteolysis"/>
    <property type="evidence" value="ECO:0007669"/>
    <property type="project" value="UniProtKB-KW"/>
</dbReference>
<evidence type="ECO:0000313" key="10">
    <source>
        <dbReference type="Proteomes" id="UP000335636"/>
    </source>
</evidence>
<dbReference type="Gene3D" id="2.40.10.10">
    <property type="entry name" value="Trypsin-like serine proteases"/>
    <property type="match status" value="1"/>
</dbReference>
<dbReference type="EMBL" id="WJEC01006673">
    <property type="protein sequence ID" value="KAF7471771.1"/>
    <property type="molecule type" value="Genomic_DNA"/>
</dbReference>
<dbReference type="InterPro" id="IPR001254">
    <property type="entry name" value="Trypsin_dom"/>
</dbReference>
<keyword evidence="8" id="KW-0812">Transmembrane</keyword>
<dbReference type="AlphaFoldDB" id="A0A5E4CGG4"/>
<dbReference type="SMART" id="SM00020">
    <property type="entry name" value="Tryp_SPc"/>
    <property type="match status" value="1"/>
</dbReference>
<gene>
    <name evidence="8" type="ORF">GHT09_017140</name>
    <name evidence="9" type="ORF">MONAX_5E029525</name>
</gene>
<keyword evidence="4" id="KW-1015">Disulfide bond</keyword>
<evidence type="ECO:0000313" key="8">
    <source>
        <dbReference type="EMBL" id="KAF7471771.1"/>
    </source>
</evidence>
<dbReference type="SUPFAM" id="SSF50494">
    <property type="entry name" value="Trypsin-like serine proteases"/>
    <property type="match status" value="1"/>
</dbReference>
<evidence type="ECO:0000256" key="3">
    <source>
        <dbReference type="ARBA" id="ARBA00022825"/>
    </source>
</evidence>
<dbReference type="InterPro" id="IPR009003">
    <property type="entry name" value="Peptidase_S1_PA"/>
</dbReference>
<evidence type="ECO:0000256" key="2">
    <source>
        <dbReference type="ARBA" id="ARBA00022801"/>
    </source>
</evidence>
<dbReference type="InterPro" id="IPR001314">
    <property type="entry name" value="Peptidase_S1A"/>
</dbReference>
<name>A0A5E4CGG4_MARMO</name>
<dbReference type="InterPro" id="IPR033116">
    <property type="entry name" value="TRYPSIN_SER"/>
</dbReference>
<accession>A0A5E4CGG4</accession>
<dbReference type="CDD" id="cd00190">
    <property type="entry name" value="Tryp_SPc"/>
    <property type="match status" value="1"/>
</dbReference>
<dbReference type="PRINTS" id="PR00722">
    <property type="entry name" value="CHYMOTRYPSIN"/>
</dbReference>
<keyword evidence="8" id="KW-0472">Membrane</keyword>
<keyword evidence="10" id="KW-1185">Reference proteome</keyword>
<evidence type="ECO:0000256" key="5">
    <source>
        <dbReference type="RuleBase" id="RU363034"/>
    </source>
</evidence>
<evidence type="ECO:0000256" key="6">
    <source>
        <dbReference type="SAM" id="SignalP"/>
    </source>
</evidence>
<protein>
    <submittedName>
        <fullName evidence="8">Transmembrane protease serine 12</fullName>
    </submittedName>
</protein>
<evidence type="ECO:0000259" key="7">
    <source>
        <dbReference type="PROSITE" id="PS50240"/>
    </source>
</evidence>
<dbReference type="Proteomes" id="UP000662637">
    <property type="component" value="Unassembled WGS sequence"/>
</dbReference>